<evidence type="ECO:0000256" key="5">
    <source>
        <dbReference type="ARBA" id="ARBA00023204"/>
    </source>
</evidence>
<dbReference type="Gene3D" id="3.30.160.70">
    <property type="entry name" value="Methylated DNA-protein cysteine methyltransferase domain"/>
    <property type="match status" value="1"/>
</dbReference>
<dbReference type="PANTHER" id="PTHR10815">
    <property type="entry name" value="METHYLATED-DNA--PROTEIN-CYSTEINE METHYLTRANSFERASE"/>
    <property type="match status" value="1"/>
</dbReference>
<accession>A0ABS7VKA2</accession>
<dbReference type="SUPFAM" id="SSF46767">
    <property type="entry name" value="Methylated DNA-protein cysteine methyltransferase, C-terminal domain"/>
    <property type="match status" value="1"/>
</dbReference>
<dbReference type="InterPro" id="IPR001497">
    <property type="entry name" value="MethylDNA_cys_MeTrfase_AS"/>
</dbReference>
<dbReference type="EMBL" id="JAIRBM010000004">
    <property type="protein sequence ID" value="MBZ6075964.1"/>
    <property type="molecule type" value="Genomic_DNA"/>
</dbReference>
<dbReference type="NCBIfam" id="TIGR00589">
    <property type="entry name" value="ogt"/>
    <property type="match status" value="1"/>
</dbReference>
<dbReference type="InterPro" id="IPR014048">
    <property type="entry name" value="MethylDNA_cys_MeTrfase_DNA-bd"/>
</dbReference>
<reference evidence="8 9" key="1">
    <citation type="submission" date="2021-09" db="EMBL/GenBank/DDBJ databases">
        <title>The complete genome sequence of a new microorganism.</title>
        <authorList>
            <person name="Zi Z."/>
        </authorList>
    </citation>
    <scope>NUCLEOTIDE SEQUENCE [LARGE SCALE GENOMIC DNA]</scope>
    <source>
        <strain evidence="8 9">WGZ8</strain>
    </source>
</reference>
<dbReference type="Proteomes" id="UP000704176">
    <property type="component" value="Unassembled WGS sequence"/>
</dbReference>
<evidence type="ECO:0000256" key="1">
    <source>
        <dbReference type="ARBA" id="ARBA00001286"/>
    </source>
</evidence>
<evidence type="ECO:0000256" key="6">
    <source>
        <dbReference type="ARBA" id="ARBA00049348"/>
    </source>
</evidence>
<keyword evidence="2" id="KW-0489">Methyltransferase</keyword>
<dbReference type="PROSITE" id="PS00374">
    <property type="entry name" value="MGMT"/>
    <property type="match status" value="1"/>
</dbReference>
<dbReference type="Pfam" id="PF01035">
    <property type="entry name" value="DNA_binding_1"/>
    <property type="match status" value="1"/>
</dbReference>
<proteinExistence type="predicted"/>
<dbReference type="PANTHER" id="PTHR10815:SF5">
    <property type="entry name" value="METHYLATED-DNA--PROTEIN-CYSTEINE METHYLTRANSFERASE"/>
    <property type="match status" value="1"/>
</dbReference>
<keyword evidence="3" id="KW-0808">Transferase</keyword>
<dbReference type="Gene3D" id="1.10.10.10">
    <property type="entry name" value="Winged helix-like DNA-binding domain superfamily/Winged helix DNA-binding domain"/>
    <property type="match status" value="1"/>
</dbReference>
<dbReference type="InterPro" id="IPR036217">
    <property type="entry name" value="MethylDNA_cys_MeTrfase_DNAb"/>
</dbReference>
<evidence type="ECO:0000259" key="7">
    <source>
        <dbReference type="Pfam" id="PF01035"/>
    </source>
</evidence>
<keyword evidence="4" id="KW-0227">DNA damage</keyword>
<feature type="domain" description="Methylated-DNA-[protein]-cysteine S-methyltransferase DNA binding" evidence="7">
    <location>
        <begin position="90"/>
        <end position="169"/>
    </location>
</feature>
<keyword evidence="9" id="KW-1185">Reference proteome</keyword>
<gene>
    <name evidence="8" type="ORF">K9B37_06635</name>
</gene>
<dbReference type="InterPro" id="IPR036631">
    <property type="entry name" value="MGMT_N_sf"/>
</dbReference>
<name>A0ABS7VKA2_9HYPH</name>
<dbReference type="InterPro" id="IPR036388">
    <property type="entry name" value="WH-like_DNA-bd_sf"/>
</dbReference>
<evidence type="ECO:0000313" key="9">
    <source>
        <dbReference type="Proteomes" id="UP000704176"/>
    </source>
</evidence>
<organism evidence="8 9">
    <name type="scientific">Microvirga puerhi</name>
    <dbReference type="NCBI Taxonomy" id="2876078"/>
    <lineage>
        <taxon>Bacteria</taxon>
        <taxon>Pseudomonadati</taxon>
        <taxon>Pseudomonadota</taxon>
        <taxon>Alphaproteobacteria</taxon>
        <taxon>Hyphomicrobiales</taxon>
        <taxon>Methylobacteriaceae</taxon>
        <taxon>Microvirga</taxon>
    </lineage>
</organism>
<evidence type="ECO:0000313" key="8">
    <source>
        <dbReference type="EMBL" id="MBZ6075964.1"/>
    </source>
</evidence>
<comment type="caution">
    <text evidence="8">The sequence shown here is derived from an EMBL/GenBank/DDBJ whole genome shotgun (WGS) entry which is preliminary data.</text>
</comment>
<protein>
    <submittedName>
        <fullName evidence="8">Methylated-DNA--[protein]-cysteine S-methyltransferase</fullName>
    </submittedName>
</protein>
<dbReference type="RefSeq" id="WP_224312290.1">
    <property type="nucleotide sequence ID" value="NZ_JAIRBM010000004.1"/>
</dbReference>
<evidence type="ECO:0000256" key="3">
    <source>
        <dbReference type="ARBA" id="ARBA00022679"/>
    </source>
</evidence>
<keyword evidence="5" id="KW-0234">DNA repair</keyword>
<comment type="catalytic activity">
    <reaction evidence="6">
        <text>a 6-O-methyl-2'-deoxyguanosine in DNA + L-cysteinyl-[protein] = S-methyl-L-cysteinyl-[protein] + a 2'-deoxyguanosine in DNA</text>
        <dbReference type="Rhea" id="RHEA:24000"/>
        <dbReference type="Rhea" id="RHEA-COMP:10131"/>
        <dbReference type="Rhea" id="RHEA-COMP:10132"/>
        <dbReference type="Rhea" id="RHEA-COMP:11367"/>
        <dbReference type="Rhea" id="RHEA-COMP:11368"/>
        <dbReference type="ChEBI" id="CHEBI:29950"/>
        <dbReference type="ChEBI" id="CHEBI:82612"/>
        <dbReference type="ChEBI" id="CHEBI:85445"/>
        <dbReference type="ChEBI" id="CHEBI:85448"/>
        <dbReference type="EC" id="2.1.1.63"/>
    </reaction>
</comment>
<evidence type="ECO:0000256" key="2">
    <source>
        <dbReference type="ARBA" id="ARBA00022603"/>
    </source>
</evidence>
<dbReference type="CDD" id="cd06445">
    <property type="entry name" value="ATase"/>
    <property type="match status" value="1"/>
</dbReference>
<evidence type="ECO:0000256" key="4">
    <source>
        <dbReference type="ARBA" id="ARBA00022763"/>
    </source>
</evidence>
<sequence>MTAYAFTLFDTPIGTCGLAWRERGIVSLQLPEVEPSRTRSRLASRFPNAKEIEPPEMIRTVIADIVALLQGERRDLTAAVLDMEGVPEQHRRVYEVARTIPPGRVLTYGEIASRLGIDDPRQIGQALGRNPFAIIVPCHRVVGADGKLGGFSAGGGTMTKRRILEIEGARRDDTPTLFDWAS</sequence>
<dbReference type="SUPFAM" id="SSF53155">
    <property type="entry name" value="Methylated DNA-protein cysteine methyltransferase domain"/>
    <property type="match status" value="1"/>
</dbReference>
<comment type="catalytic activity">
    <reaction evidence="1">
        <text>a 4-O-methyl-thymidine in DNA + L-cysteinyl-[protein] = a thymidine in DNA + S-methyl-L-cysteinyl-[protein]</text>
        <dbReference type="Rhea" id="RHEA:53428"/>
        <dbReference type="Rhea" id="RHEA-COMP:10131"/>
        <dbReference type="Rhea" id="RHEA-COMP:10132"/>
        <dbReference type="Rhea" id="RHEA-COMP:13555"/>
        <dbReference type="Rhea" id="RHEA-COMP:13556"/>
        <dbReference type="ChEBI" id="CHEBI:29950"/>
        <dbReference type="ChEBI" id="CHEBI:82612"/>
        <dbReference type="ChEBI" id="CHEBI:137386"/>
        <dbReference type="ChEBI" id="CHEBI:137387"/>
        <dbReference type="EC" id="2.1.1.63"/>
    </reaction>
</comment>